<comment type="caution">
    <text evidence="8">The sequence shown here is derived from an EMBL/GenBank/DDBJ whole genome shotgun (WGS) entry which is preliminary data.</text>
</comment>
<dbReference type="Proteomes" id="UP000660262">
    <property type="component" value="Unassembled WGS sequence"/>
</dbReference>
<dbReference type="OrthoDB" id="378564at2759"/>
<dbReference type="Pfam" id="PF05602">
    <property type="entry name" value="CLPTM1"/>
    <property type="match status" value="1"/>
</dbReference>
<feature type="region of interest" description="Disordered" evidence="6">
    <location>
        <begin position="599"/>
        <end position="620"/>
    </location>
</feature>
<proteinExistence type="inferred from homology"/>
<protein>
    <submittedName>
        <fullName evidence="8">Cleft lip and palate transmembrane protein</fullName>
    </submittedName>
</protein>
<dbReference type="GO" id="GO:0012505">
    <property type="term" value="C:endomembrane system"/>
    <property type="evidence" value="ECO:0007669"/>
    <property type="project" value="TreeGrafter"/>
</dbReference>
<sequence length="620" mass="69291">MAASSVFSWPSVVLSVAFAYVCYLLTVLYALQYPHEGLYTPESLAATPPTHRIPNLLKPSAPLHVSIFITPSSSRPSRDASPAWTGTVRYAEYGSKNSSSPKVIAATLPLPKMRAPSKKKGESELDRAHVHVLIKPAEGSATPDFELRASAPLIKRLAPKETVPTRRLVHAPFAVALANRLGLVKDEDVDDTTPEARRRARRRSSVTWNVVPEVRFQMVNDQTIFSVDRGIPGDIHRRLKFLRIEGGEEVIEHAFVYPVHYDAFWLRRKLMEGRELPDEKLDTGAHLPTNVTVSFSYVNLGLWRVFAGLEEGLENLGNVMGGGEKESDEVRQIFAETPPLLLLCTVIVSVLHLAFDILAVKNDVSYWSSRDDVVGLSFRAVAFNIFASIVSMLYLYDNEASKLVVIGIVMTLAVDVWKLVKWMHMHYAIAASREKSTTNETAKAEDNDKGEGKEASSQIAVKARLHEVTVEADRLAGAHVASAMLVAVFLYAAYSLLVERHKGWMSWAITSLYGVAAALGFAAMTPQLFINYKLKSVEHMPWRTLVYRAINTFVDDLFSLIIDMPLGHRLSCLRDDLIFFVFLYQRHIYPPDKENRAVPDVLTGETAKTTRDEDETKKTR</sequence>
<gene>
    <name evidence="8" type="ORF">PPROV_000687300</name>
</gene>
<dbReference type="PANTHER" id="PTHR21347">
    <property type="entry name" value="CLEFT LIP AND PALATE ASSOCIATED TRANSMEMBRANE PROTEIN-RELATED"/>
    <property type="match status" value="1"/>
</dbReference>
<feature type="transmembrane region" description="Helical" evidence="7">
    <location>
        <begin position="403"/>
        <end position="420"/>
    </location>
</feature>
<keyword evidence="9" id="KW-1185">Reference proteome</keyword>
<dbReference type="AlphaFoldDB" id="A0A830HRQ2"/>
<evidence type="ECO:0000256" key="2">
    <source>
        <dbReference type="ARBA" id="ARBA00009310"/>
    </source>
</evidence>
<evidence type="ECO:0000256" key="4">
    <source>
        <dbReference type="ARBA" id="ARBA00022989"/>
    </source>
</evidence>
<dbReference type="InterPro" id="IPR008429">
    <property type="entry name" value="CLPTM1"/>
</dbReference>
<feature type="compositionally biased region" description="Basic and acidic residues" evidence="6">
    <location>
        <begin position="608"/>
        <end position="620"/>
    </location>
</feature>
<accession>A0A830HRQ2</accession>
<evidence type="ECO:0000256" key="1">
    <source>
        <dbReference type="ARBA" id="ARBA00004141"/>
    </source>
</evidence>
<dbReference type="EMBL" id="BNJQ01000019">
    <property type="protein sequence ID" value="GHP08131.1"/>
    <property type="molecule type" value="Genomic_DNA"/>
</dbReference>
<keyword evidence="3 7" id="KW-0812">Transmembrane</keyword>
<evidence type="ECO:0000256" key="7">
    <source>
        <dbReference type="SAM" id="Phobius"/>
    </source>
</evidence>
<dbReference type="GO" id="GO:0016020">
    <property type="term" value="C:membrane"/>
    <property type="evidence" value="ECO:0007669"/>
    <property type="project" value="UniProtKB-SubCell"/>
</dbReference>
<feature type="transmembrane region" description="Helical" evidence="7">
    <location>
        <begin position="378"/>
        <end position="396"/>
    </location>
</feature>
<reference evidence="8" key="1">
    <citation type="submission" date="2020-10" db="EMBL/GenBank/DDBJ databases">
        <title>Unveiling of a novel bifunctional photoreceptor, Dualchrome1, isolated from a cosmopolitan green alga.</title>
        <authorList>
            <person name="Suzuki S."/>
            <person name="Kawachi M."/>
        </authorList>
    </citation>
    <scope>NUCLEOTIDE SEQUENCE</scope>
    <source>
        <strain evidence="8">NIES 2893</strain>
    </source>
</reference>
<comment type="subcellular location">
    <subcellularLocation>
        <location evidence="1">Membrane</location>
        <topology evidence="1">Multi-pass membrane protein</topology>
    </subcellularLocation>
</comment>
<evidence type="ECO:0000313" key="9">
    <source>
        <dbReference type="Proteomes" id="UP000660262"/>
    </source>
</evidence>
<feature type="transmembrane region" description="Helical" evidence="7">
    <location>
        <begin position="476"/>
        <end position="497"/>
    </location>
</feature>
<comment type="similarity">
    <text evidence="2">Belongs to the CLPTM1 family.</text>
</comment>
<dbReference type="PANTHER" id="PTHR21347:SF0">
    <property type="entry name" value="LIPID SCRAMBLASE CLPTM1L"/>
    <property type="match status" value="1"/>
</dbReference>
<feature type="transmembrane region" description="Helical" evidence="7">
    <location>
        <begin position="504"/>
        <end position="525"/>
    </location>
</feature>
<evidence type="ECO:0000256" key="3">
    <source>
        <dbReference type="ARBA" id="ARBA00022692"/>
    </source>
</evidence>
<feature type="transmembrane region" description="Helical" evidence="7">
    <location>
        <begin position="12"/>
        <end position="31"/>
    </location>
</feature>
<keyword evidence="5 7" id="KW-0472">Membrane</keyword>
<organism evidence="8 9">
    <name type="scientific">Pycnococcus provasolii</name>
    <dbReference type="NCBI Taxonomy" id="41880"/>
    <lineage>
        <taxon>Eukaryota</taxon>
        <taxon>Viridiplantae</taxon>
        <taxon>Chlorophyta</taxon>
        <taxon>Pseudoscourfieldiophyceae</taxon>
        <taxon>Pseudoscourfieldiales</taxon>
        <taxon>Pycnococcaceae</taxon>
        <taxon>Pycnococcus</taxon>
    </lineage>
</organism>
<keyword evidence="4 7" id="KW-1133">Transmembrane helix</keyword>
<name>A0A830HRQ2_9CHLO</name>
<evidence type="ECO:0000313" key="8">
    <source>
        <dbReference type="EMBL" id="GHP08131.1"/>
    </source>
</evidence>
<evidence type="ECO:0000256" key="6">
    <source>
        <dbReference type="SAM" id="MobiDB-lite"/>
    </source>
</evidence>
<evidence type="ECO:0000256" key="5">
    <source>
        <dbReference type="ARBA" id="ARBA00023136"/>
    </source>
</evidence>
<feature type="transmembrane region" description="Helical" evidence="7">
    <location>
        <begin position="340"/>
        <end position="358"/>
    </location>
</feature>